<dbReference type="InterPro" id="IPR051012">
    <property type="entry name" value="CellSynth/LPSAsmb/PSIAsmb"/>
</dbReference>
<evidence type="ECO:0000313" key="3">
    <source>
        <dbReference type="EMBL" id="MBA2226169.1"/>
    </source>
</evidence>
<dbReference type="SMART" id="SM00028">
    <property type="entry name" value="TPR"/>
    <property type="match status" value="5"/>
</dbReference>
<proteinExistence type="predicted"/>
<dbReference type="InterPro" id="IPR019734">
    <property type="entry name" value="TPR_rpt"/>
</dbReference>
<dbReference type="Gene3D" id="1.25.40.10">
    <property type="entry name" value="Tetratricopeptide repeat domain"/>
    <property type="match status" value="3"/>
</dbReference>
<dbReference type="RefSeq" id="WP_194537590.1">
    <property type="nucleotide sequence ID" value="NZ_JACEFB010000004.1"/>
</dbReference>
<name>A0A7V8VDQ7_9BACT</name>
<dbReference type="AlphaFoldDB" id="A0A7V8VDQ7"/>
<organism evidence="3 4">
    <name type="scientific">Thermogemmata fonticola</name>
    <dbReference type="NCBI Taxonomy" id="2755323"/>
    <lineage>
        <taxon>Bacteria</taxon>
        <taxon>Pseudomonadati</taxon>
        <taxon>Planctomycetota</taxon>
        <taxon>Planctomycetia</taxon>
        <taxon>Gemmatales</taxon>
        <taxon>Gemmataceae</taxon>
        <taxon>Thermogemmata</taxon>
    </lineage>
</organism>
<keyword evidence="4" id="KW-1185">Reference proteome</keyword>
<dbReference type="PANTHER" id="PTHR45586:SF1">
    <property type="entry name" value="LIPOPOLYSACCHARIDE ASSEMBLY PROTEIN B"/>
    <property type="match status" value="1"/>
</dbReference>
<dbReference type="InterPro" id="IPR011990">
    <property type="entry name" value="TPR-like_helical_dom_sf"/>
</dbReference>
<comment type="caution">
    <text evidence="3">The sequence shown here is derived from an EMBL/GenBank/DDBJ whole genome shotgun (WGS) entry which is preliminary data.</text>
</comment>
<keyword evidence="1" id="KW-0677">Repeat</keyword>
<reference evidence="3 4" key="1">
    <citation type="submission" date="2020-07" db="EMBL/GenBank/DDBJ databases">
        <title>Thermogemmata thermophila gen. nov., sp. nov., a novel moderate thermophilic planctomycete from a Kamchatka hot spring.</title>
        <authorList>
            <person name="Elcheninov A.G."/>
            <person name="Podosokorskaya O.A."/>
            <person name="Kovaleva O.L."/>
            <person name="Novikov A."/>
            <person name="Bonch-Osmolovskaya E.A."/>
            <person name="Toshchakov S.V."/>
            <person name="Kublanov I.V."/>
        </authorList>
    </citation>
    <scope>NUCLEOTIDE SEQUENCE [LARGE SCALE GENOMIC DNA]</scope>
    <source>
        <strain evidence="3 4">2918</strain>
    </source>
</reference>
<dbReference type="Pfam" id="PF14559">
    <property type="entry name" value="TPR_19"/>
    <property type="match status" value="1"/>
</dbReference>
<keyword evidence="2" id="KW-0802">TPR repeat</keyword>
<dbReference type="PANTHER" id="PTHR45586">
    <property type="entry name" value="TPR REPEAT-CONTAINING PROTEIN PA4667"/>
    <property type="match status" value="1"/>
</dbReference>
<dbReference type="EMBL" id="JACEFB010000004">
    <property type="protein sequence ID" value="MBA2226169.1"/>
    <property type="molecule type" value="Genomic_DNA"/>
</dbReference>
<evidence type="ECO:0000256" key="1">
    <source>
        <dbReference type="ARBA" id="ARBA00022737"/>
    </source>
</evidence>
<accession>A0A7V8VDQ7</accession>
<evidence type="ECO:0000313" key="4">
    <source>
        <dbReference type="Proteomes" id="UP000542342"/>
    </source>
</evidence>
<gene>
    <name evidence="3" type="ORF">H0921_08345</name>
</gene>
<protein>
    <submittedName>
        <fullName evidence="3">Tetratricopeptide repeat protein</fullName>
    </submittedName>
</protein>
<dbReference type="Proteomes" id="UP000542342">
    <property type="component" value="Unassembled WGS sequence"/>
</dbReference>
<sequence>MTGGIRRVWLLSWLLLGSEAAGETPVQQRSDPRREEHWEAVACFGTAVWQGRHGRLMTAARFLEESLRREPQAAAVRRELARIYEELEQLPAAIRQLQTVRKTRRDDRLAAEHLCRLLRELGLTDEVADLAREALKGEVPPPDWAAAIRLARYWAETAPTAAEKEPAWRRVLHWTVEKRNEGVQAAVWTPRRADLEAAQAWEALSRVLLEQDRLAEAEQARLAAERLYRRGEEEQGWLRLYALRAELAARQKQWAVAVQEQRRYLEAAQPDEVQPYRRYVQWMQQAGRSAAEVTAELQRLYEQSRESPAVGGVLAVEWGRHSATRQRAEQLAERLLQRGVDKIVLQELLRGWIEQGRGLDVLRWLERTVAPGRNAPEPPSGTAPQRAHLTLERAHLFLRALLAEPNLAEQWLRQVQGAVPSAEAAFFLGHLAEQLGQWALADHFYRQSAERIPAAQRDAVLLRRVEVLRRLQRWEEVAEVCQRRVQDGPAAGRHVFLWHQALALAHRGQHQTAEALAQKAREATPAAEQVAASLQQARLWAAMGQAEAALELLDCLLKESLTGAERQAVHAARAQLLQQQGKRSAARLAWQAVLRQDPDHAAACRELALLLAEEEEGDLAQAEQLARHARYAAAWQRRLLQQPQPLDALTTAVLGRVLFRQKRLDAARQLLETAAALPEAKRDRRIWLWLADVYESVGESAKAAAARQRSQTLPPPP</sequence>
<evidence type="ECO:0000256" key="2">
    <source>
        <dbReference type="ARBA" id="ARBA00022803"/>
    </source>
</evidence>
<dbReference type="SUPFAM" id="SSF48452">
    <property type="entry name" value="TPR-like"/>
    <property type="match status" value="3"/>
</dbReference>